<protein>
    <submittedName>
        <fullName evidence="1">Uncharacterized protein</fullName>
    </submittedName>
</protein>
<dbReference type="AlphaFoldDB" id="A0AAN3BUZ7"/>
<accession>A0AAN3BUZ7</accession>
<sequence>MKNKFDKKIIHNLRCTINSNNNFVMNHFSEYIILPSKEKKNLWNKLCSCMDWIEVAISGLQQQPNFDTKNLNKGSLEFAQFILTIDMLSEAVKNLWLTFSLSEDIKNYPLKNSRKVFDDSVWNNIVDDDIYFKHLRTFFGFHSVNGNEVKVQLHGQKEKVRFFSSWSTSRDGKEFRLYLYSNNHEAQSTYGGQLKISVEKLINYAYNQYHTLIELSLEIENFYKKTMHNLASKGPILFKKNSTPLEKMLALKEYSLQTIYLKDYYKQDIDWYIKFLQADLSIFTEKDRHQISAFLDTLEKKVIPAYKQSLETMSTDSSEDIELISISSENITEFQYHYSKVFDFCEYSIPEINPENYEHAKISNDISLDFLIKNKELPEYAMNLSKEQLCLFIHAKAFHESKKD</sequence>
<dbReference type="Proteomes" id="UP000531172">
    <property type="component" value="Unassembled WGS sequence"/>
</dbReference>
<evidence type="ECO:0000313" key="2">
    <source>
        <dbReference type="Proteomes" id="UP000531172"/>
    </source>
</evidence>
<reference evidence="1 2" key="1">
    <citation type="submission" date="2018-06" db="EMBL/GenBank/DDBJ databases">
        <authorList>
            <consortium name="PulseNet: The National Subtyping Network for Foodborne Disease Surveillance"/>
            <person name="Tarr C.L."/>
            <person name="Trees E."/>
            <person name="Katz L.S."/>
            <person name="Carleton-Romer H.A."/>
            <person name="Stroika S."/>
            <person name="Kucerova Z."/>
            <person name="Roache K.F."/>
            <person name="Sabol A.L."/>
            <person name="Besser J."/>
            <person name="Gerner-Smidt P."/>
        </authorList>
    </citation>
    <scope>NUCLEOTIDE SEQUENCE [LARGE SCALE GENOMIC DNA]</scope>
    <source>
        <strain evidence="1 2">PNUSAL003001</strain>
    </source>
</reference>
<comment type="caution">
    <text evidence="1">The sequence shown here is derived from an EMBL/GenBank/DDBJ whole genome shotgun (WGS) entry which is preliminary data.</text>
</comment>
<organism evidence="1 2">
    <name type="scientific">Listeria monocytogenes</name>
    <dbReference type="NCBI Taxonomy" id="1639"/>
    <lineage>
        <taxon>Bacteria</taxon>
        <taxon>Bacillati</taxon>
        <taxon>Bacillota</taxon>
        <taxon>Bacilli</taxon>
        <taxon>Bacillales</taxon>
        <taxon>Listeriaceae</taxon>
        <taxon>Listeria</taxon>
    </lineage>
</organism>
<name>A0AAN3BUZ7_LISMN</name>
<proteinExistence type="predicted"/>
<dbReference type="EMBL" id="AABBWO010000005">
    <property type="protein sequence ID" value="EAG4184901.1"/>
    <property type="molecule type" value="Genomic_DNA"/>
</dbReference>
<gene>
    <name evidence="1" type="ORF">CAC64_11370</name>
</gene>
<evidence type="ECO:0000313" key="1">
    <source>
        <dbReference type="EMBL" id="EAG4184901.1"/>
    </source>
</evidence>